<sequence>MYFSDVILKHHVRSAVHTYKCTDLCICVLYVHRALMDLIREYTTAVTCMILSVSSLHAAYLASSVGFLLIGFSSVLSVFSPSNQTIKSLTNDLEWAGESLGPALITFDFLWLSEDHITARILLIGSAFFVILSDWLSSDGLVIMSRCLAFSTLSCSLTVCAFAENAAGSVGSVALSLPLLVSPRSRSGSLGSLMLPTEGLHSWILKVIMALGCWTTGKALNKYLFDLKGWD</sequence>
<reference evidence="2" key="2">
    <citation type="submission" date="2025-09" db="UniProtKB">
        <authorList>
            <consortium name="Ensembl"/>
        </authorList>
    </citation>
    <scope>IDENTIFICATION</scope>
</reference>
<keyword evidence="1" id="KW-0472">Membrane</keyword>
<keyword evidence="1" id="KW-0812">Transmembrane</keyword>
<dbReference type="Ensembl" id="ENSSANT00000062005.1">
    <property type="protein sequence ID" value="ENSSANP00000058274.1"/>
    <property type="gene ID" value="ENSSANG00000029165.1"/>
</dbReference>
<proteinExistence type="predicted"/>
<dbReference type="AlphaFoldDB" id="A0A671PL61"/>
<organism evidence="2 3">
    <name type="scientific">Sinocyclocheilus anshuiensis</name>
    <dbReference type="NCBI Taxonomy" id="1608454"/>
    <lineage>
        <taxon>Eukaryota</taxon>
        <taxon>Metazoa</taxon>
        <taxon>Chordata</taxon>
        <taxon>Craniata</taxon>
        <taxon>Vertebrata</taxon>
        <taxon>Euteleostomi</taxon>
        <taxon>Actinopterygii</taxon>
        <taxon>Neopterygii</taxon>
        <taxon>Teleostei</taxon>
        <taxon>Ostariophysi</taxon>
        <taxon>Cypriniformes</taxon>
        <taxon>Cyprinidae</taxon>
        <taxon>Cyprininae</taxon>
        <taxon>Sinocyclocheilus</taxon>
    </lineage>
</organism>
<name>A0A671PL61_9TELE</name>
<keyword evidence="1" id="KW-1133">Transmembrane helix</keyword>
<evidence type="ECO:0000313" key="3">
    <source>
        <dbReference type="Proteomes" id="UP000472260"/>
    </source>
</evidence>
<protein>
    <submittedName>
        <fullName evidence="2">Uncharacterized protein</fullName>
    </submittedName>
</protein>
<evidence type="ECO:0000313" key="2">
    <source>
        <dbReference type="Ensembl" id="ENSSANP00000058274.1"/>
    </source>
</evidence>
<feature type="transmembrane region" description="Helical" evidence="1">
    <location>
        <begin position="59"/>
        <end position="79"/>
    </location>
</feature>
<dbReference type="Proteomes" id="UP000472260">
    <property type="component" value="Unassembled WGS sequence"/>
</dbReference>
<feature type="transmembrane region" description="Helical" evidence="1">
    <location>
        <begin position="117"/>
        <end position="136"/>
    </location>
</feature>
<accession>A0A671PL61</accession>
<evidence type="ECO:0000256" key="1">
    <source>
        <dbReference type="SAM" id="Phobius"/>
    </source>
</evidence>
<reference evidence="2" key="1">
    <citation type="submission" date="2025-08" db="UniProtKB">
        <authorList>
            <consortium name="Ensembl"/>
        </authorList>
    </citation>
    <scope>IDENTIFICATION</scope>
</reference>
<keyword evidence="3" id="KW-1185">Reference proteome</keyword>